<proteinExistence type="predicted"/>
<sequence length="222" mass="25507">MFLDFRANMRTLISSLAIGLSIMFPLCFLLCCLLYWKKRMANRDFEREKEISCHIFRKKTSSLISSPPFNSQEMCIDSYGEQDSMEAELKRLHNLTGPPRYLFTIKEETKEDMDSDDGKSKCGRRSRSEQSLLTPLSSPPFFNPLFSSITDTSSPPPKFQFLKDAEEKLYRKTLMEKRMKAQSPEGEEDGSLITVIIGKNRDMNHSSPPSHGKFISFLNSHP</sequence>
<dbReference type="EMBL" id="CM037028">
    <property type="protein sequence ID" value="KAH7656919.1"/>
    <property type="molecule type" value="Genomic_DNA"/>
</dbReference>
<gene>
    <name evidence="1" type="ORF">IHE45_18G106700</name>
</gene>
<comment type="caution">
    <text evidence="1">The sequence shown here is derived from an EMBL/GenBank/DDBJ whole genome shotgun (WGS) entry which is preliminary data.</text>
</comment>
<organism evidence="1 2">
    <name type="scientific">Dioscorea alata</name>
    <name type="common">Purple yam</name>
    <dbReference type="NCBI Taxonomy" id="55571"/>
    <lineage>
        <taxon>Eukaryota</taxon>
        <taxon>Viridiplantae</taxon>
        <taxon>Streptophyta</taxon>
        <taxon>Embryophyta</taxon>
        <taxon>Tracheophyta</taxon>
        <taxon>Spermatophyta</taxon>
        <taxon>Magnoliopsida</taxon>
        <taxon>Liliopsida</taxon>
        <taxon>Dioscoreales</taxon>
        <taxon>Dioscoreaceae</taxon>
        <taxon>Dioscorea</taxon>
    </lineage>
</organism>
<dbReference type="Proteomes" id="UP000827976">
    <property type="component" value="Chromosome 18"/>
</dbReference>
<protein>
    <submittedName>
        <fullName evidence="1">Uncharacterized protein</fullName>
    </submittedName>
</protein>
<evidence type="ECO:0000313" key="2">
    <source>
        <dbReference type="Proteomes" id="UP000827976"/>
    </source>
</evidence>
<name>A0ACB7U9B1_DIOAL</name>
<keyword evidence="2" id="KW-1185">Reference proteome</keyword>
<accession>A0ACB7U9B1</accession>
<reference evidence="2" key="1">
    <citation type="journal article" date="2022" name="Nat. Commun.">
        <title>Chromosome evolution and the genetic basis of agronomically important traits in greater yam.</title>
        <authorList>
            <person name="Bredeson J.V."/>
            <person name="Lyons J.B."/>
            <person name="Oniyinde I.O."/>
            <person name="Okereke N.R."/>
            <person name="Kolade O."/>
            <person name="Nnabue I."/>
            <person name="Nwadili C.O."/>
            <person name="Hribova E."/>
            <person name="Parker M."/>
            <person name="Nwogha J."/>
            <person name="Shu S."/>
            <person name="Carlson J."/>
            <person name="Kariba R."/>
            <person name="Muthemba S."/>
            <person name="Knop K."/>
            <person name="Barton G.J."/>
            <person name="Sherwood A.V."/>
            <person name="Lopez-Montes A."/>
            <person name="Asiedu R."/>
            <person name="Jamnadass R."/>
            <person name="Muchugi A."/>
            <person name="Goodstein D."/>
            <person name="Egesi C.N."/>
            <person name="Featherston J."/>
            <person name="Asfaw A."/>
            <person name="Simpson G.G."/>
            <person name="Dolezel J."/>
            <person name="Hendre P.S."/>
            <person name="Van Deynze A."/>
            <person name="Kumar P.L."/>
            <person name="Obidiegwu J.E."/>
            <person name="Bhattacharjee R."/>
            <person name="Rokhsar D.S."/>
        </authorList>
    </citation>
    <scope>NUCLEOTIDE SEQUENCE [LARGE SCALE GENOMIC DNA]</scope>
    <source>
        <strain evidence="2">cv. TDa95/00328</strain>
    </source>
</reference>
<evidence type="ECO:0000313" key="1">
    <source>
        <dbReference type="EMBL" id="KAH7656919.1"/>
    </source>
</evidence>